<dbReference type="InterPro" id="IPR006580">
    <property type="entry name" value="Znf_TTF"/>
</dbReference>
<organism evidence="2 3">
    <name type="scientific">Saponaria officinalis</name>
    <name type="common">Common soapwort</name>
    <name type="synonym">Lychnis saponaria</name>
    <dbReference type="NCBI Taxonomy" id="3572"/>
    <lineage>
        <taxon>Eukaryota</taxon>
        <taxon>Viridiplantae</taxon>
        <taxon>Streptophyta</taxon>
        <taxon>Embryophyta</taxon>
        <taxon>Tracheophyta</taxon>
        <taxon>Spermatophyta</taxon>
        <taxon>Magnoliopsida</taxon>
        <taxon>eudicotyledons</taxon>
        <taxon>Gunneridae</taxon>
        <taxon>Pentapetalae</taxon>
        <taxon>Caryophyllales</taxon>
        <taxon>Caryophyllaceae</taxon>
        <taxon>Caryophylleae</taxon>
        <taxon>Saponaria</taxon>
    </lineage>
</organism>
<evidence type="ECO:0000259" key="1">
    <source>
        <dbReference type="SMART" id="SM00597"/>
    </source>
</evidence>
<dbReference type="PANTHER" id="PTHR45749:SF37">
    <property type="entry name" value="OS05G0311600 PROTEIN"/>
    <property type="match status" value="1"/>
</dbReference>
<feature type="domain" description="TTF-type" evidence="1">
    <location>
        <begin position="72"/>
        <end position="145"/>
    </location>
</feature>
<keyword evidence="3" id="KW-1185">Reference proteome</keyword>
<proteinExistence type="predicted"/>
<dbReference type="EMBL" id="JBDFQZ010000006">
    <property type="protein sequence ID" value="KAK9714896.1"/>
    <property type="molecule type" value="Genomic_DNA"/>
</dbReference>
<dbReference type="Proteomes" id="UP001443914">
    <property type="component" value="Unassembled WGS sequence"/>
</dbReference>
<gene>
    <name evidence="2" type="ORF">RND81_06G128900</name>
</gene>
<dbReference type="AlphaFoldDB" id="A0AAW1KAS1"/>
<accession>A0AAW1KAS1</accession>
<dbReference type="PANTHER" id="PTHR45749">
    <property type="match status" value="1"/>
</dbReference>
<sequence>MKQQLELIQILSLEPQILSLDATNLPQDPGKRKKILDFHPNDQDIVRRVYTTQREFCQPTSHEFPYRFFGDKPRRFNENWLKKYKSWLEYSVEKDAVFCFPCYLFKEKNTPGGDAFVNEGFRTWNKTNAYEKHVGGHNRCHWGCI</sequence>
<dbReference type="SMART" id="SM00597">
    <property type="entry name" value="ZnF_TTF"/>
    <property type="match status" value="1"/>
</dbReference>
<evidence type="ECO:0000313" key="3">
    <source>
        <dbReference type="Proteomes" id="UP001443914"/>
    </source>
</evidence>
<comment type="caution">
    <text evidence="2">The sequence shown here is derived from an EMBL/GenBank/DDBJ whole genome shotgun (WGS) entry which is preliminary data.</text>
</comment>
<name>A0AAW1KAS1_SAPOF</name>
<evidence type="ECO:0000313" key="2">
    <source>
        <dbReference type="EMBL" id="KAK9714896.1"/>
    </source>
</evidence>
<reference evidence="2" key="1">
    <citation type="submission" date="2024-03" db="EMBL/GenBank/DDBJ databases">
        <title>WGS assembly of Saponaria officinalis var. Norfolk2.</title>
        <authorList>
            <person name="Jenkins J."/>
            <person name="Shu S."/>
            <person name="Grimwood J."/>
            <person name="Barry K."/>
            <person name="Goodstein D."/>
            <person name="Schmutz J."/>
            <person name="Leebens-Mack J."/>
            <person name="Osbourn A."/>
        </authorList>
    </citation>
    <scope>NUCLEOTIDE SEQUENCE [LARGE SCALE GENOMIC DNA]</scope>
    <source>
        <strain evidence="2">JIC</strain>
    </source>
</reference>
<protein>
    <recommendedName>
        <fullName evidence="1">TTF-type domain-containing protein</fullName>
    </recommendedName>
</protein>